<dbReference type="Gene3D" id="3.40.50.170">
    <property type="entry name" value="Formyl transferase, N-terminal domain"/>
    <property type="match status" value="1"/>
</dbReference>
<dbReference type="EMBL" id="VSRR010021230">
    <property type="protein sequence ID" value="MPC63760.1"/>
    <property type="molecule type" value="Genomic_DNA"/>
</dbReference>
<sequence>MQPHRNYGFMKKNCHSGPTNNDIWSFHYGAKSVTFKSVTALLDRMRVAIIGQSTFAGEVYKQLVKDGHKVVGVFTVPDQGNREDPLGKF</sequence>
<reference evidence="1 2" key="1">
    <citation type="submission" date="2019-05" db="EMBL/GenBank/DDBJ databases">
        <title>Another draft genome of Portunus trituberculatus and its Hox gene families provides insights of decapod evolution.</title>
        <authorList>
            <person name="Jeong J.-H."/>
            <person name="Song I."/>
            <person name="Kim S."/>
            <person name="Choi T."/>
            <person name="Kim D."/>
            <person name="Ryu S."/>
            <person name="Kim W."/>
        </authorList>
    </citation>
    <scope>NUCLEOTIDE SEQUENCE [LARGE SCALE GENOMIC DNA]</scope>
    <source>
        <tissue evidence="1">Muscle</tissue>
    </source>
</reference>
<accession>A0A5B7GUN2</accession>
<dbReference type="Proteomes" id="UP000324222">
    <property type="component" value="Unassembled WGS sequence"/>
</dbReference>
<proteinExistence type="predicted"/>
<evidence type="ECO:0000313" key="1">
    <source>
        <dbReference type="EMBL" id="MPC63760.1"/>
    </source>
</evidence>
<dbReference type="AlphaFoldDB" id="A0A5B7GUN2"/>
<name>A0A5B7GUN2_PORTR</name>
<organism evidence="1 2">
    <name type="scientific">Portunus trituberculatus</name>
    <name type="common">Swimming crab</name>
    <name type="synonym">Neptunus trituberculatus</name>
    <dbReference type="NCBI Taxonomy" id="210409"/>
    <lineage>
        <taxon>Eukaryota</taxon>
        <taxon>Metazoa</taxon>
        <taxon>Ecdysozoa</taxon>
        <taxon>Arthropoda</taxon>
        <taxon>Crustacea</taxon>
        <taxon>Multicrustacea</taxon>
        <taxon>Malacostraca</taxon>
        <taxon>Eumalacostraca</taxon>
        <taxon>Eucarida</taxon>
        <taxon>Decapoda</taxon>
        <taxon>Pleocyemata</taxon>
        <taxon>Brachyura</taxon>
        <taxon>Eubrachyura</taxon>
        <taxon>Portunoidea</taxon>
        <taxon>Portunidae</taxon>
        <taxon>Portuninae</taxon>
        <taxon>Portunus</taxon>
    </lineage>
</organism>
<keyword evidence="2" id="KW-1185">Reference proteome</keyword>
<protein>
    <submittedName>
        <fullName evidence="1">Mitochondrial 10-formyltetrahydrofolate dehydrogenase</fullName>
    </submittedName>
</protein>
<evidence type="ECO:0000313" key="2">
    <source>
        <dbReference type="Proteomes" id="UP000324222"/>
    </source>
</evidence>
<gene>
    <name evidence="1" type="primary">Aldh1l2_0</name>
    <name evidence="1" type="ORF">E2C01_057863</name>
</gene>
<comment type="caution">
    <text evidence="1">The sequence shown here is derived from an EMBL/GenBank/DDBJ whole genome shotgun (WGS) entry which is preliminary data.</text>
</comment>
<dbReference type="OrthoDB" id="310895at2759"/>